<proteinExistence type="predicted"/>
<evidence type="ECO:0000313" key="2">
    <source>
        <dbReference type="EMBL" id="OLA39501.1"/>
    </source>
</evidence>
<organism evidence="2 3">
    <name type="scientific">Phascolarctobacterium succinatutens</name>
    <dbReference type="NCBI Taxonomy" id="626940"/>
    <lineage>
        <taxon>Bacteria</taxon>
        <taxon>Bacillati</taxon>
        <taxon>Bacillota</taxon>
        <taxon>Negativicutes</taxon>
        <taxon>Acidaminococcales</taxon>
        <taxon>Acidaminococcaceae</taxon>
        <taxon>Phascolarctobacterium</taxon>
    </lineage>
</organism>
<dbReference type="Proteomes" id="UP000186777">
    <property type="component" value="Unassembled WGS sequence"/>
</dbReference>
<dbReference type="Pfam" id="PF07441">
    <property type="entry name" value="BofA"/>
    <property type="match status" value="1"/>
</dbReference>
<dbReference type="STRING" id="626940.BHW43_01040"/>
<keyword evidence="1" id="KW-0812">Transmembrane</keyword>
<feature type="transmembrane region" description="Helical" evidence="1">
    <location>
        <begin position="6"/>
        <end position="27"/>
    </location>
</feature>
<feature type="transmembrane region" description="Helical" evidence="1">
    <location>
        <begin position="36"/>
        <end position="59"/>
    </location>
</feature>
<dbReference type="InterPro" id="IPR010001">
    <property type="entry name" value="BofA"/>
</dbReference>
<feature type="transmembrane region" description="Helical" evidence="1">
    <location>
        <begin position="65"/>
        <end position="88"/>
    </location>
</feature>
<sequence length="90" mass="9548">MEFNAILSPLGAFGPMIGGVLLLLLVVKLLSMPFKLVWNGLCGALLLWFINLVGSLAGFTMKITVIKALIAGFFGVPGALAVVLYELLVK</sequence>
<dbReference type="RefSeq" id="WP_293388048.1">
    <property type="nucleotide sequence ID" value="NZ_CAMQNL010000001.1"/>
</dbReference>
<name>A0A1Q6RAW7_9FIRM</name>
<accession>A0A1Q6RAW7</accession>
<reference evidence="2 3" key="1">
    <citation type="journal article" date="2016" name="Nat. Biotechnol.">
        <title>Measurement of bacterial replication rates in microbial communities.</title>
        <authorList>
            <person name="Brown C.T."/>
            <person name="Olm M.R."/>
            <person name="Thomas B.C."/>
            <person name="Banfield J.F."/>
        </authorList>
    </citation>
    <scope>NUCLEOTIDE SEQUENCE [LARGE SCALE GENOMIC DNA]</scope>
    <source>
        <strain evidence="2">46_33</strain>
    </source>
</reference>
<protein>
    <submittedName>
        <fullName evidence="2">Pro-sigmaK processing inhibitor BofA</fullName>
    </submittedName>
</protein>
<comment type="caution">
    <text evidence="2">The sequence shown here is derived from an EMBL/GenBank/DDBJ whole genome shotgun (WGS) entry which is preliminary data.</text>
</comment>
<evidence type="ECO:0000256" key="1">
    <source>
        <dbReference type="SAM" id="Phobius"/>
    </source>
</evidence>
<evidence type="ECO:0000313" key="3">
    <source>
        <dbReference type="Proteomes" id="UP000186777"/>
    </source>
</evidence>
<keyword evidence="1" id="KW-0472">Membrane</keyword>
<dbReference type="EMBL" id="MNTG01000001">
    <property type="protein sequence ID" value="OLA39501.1"/>
    <property type="molecule type" value="Genomic_DNA"/>
</dbReference>
<dbReference type="AlphaFoldDB" id="A0A1Q6RAW7"/>
<gene>
    <name evidence="2" type="ORF">BHW43_01040</name>
</gene>
<keyword evidence="1" id="KW-1133">Transmembrane helix</keyword>